<keyword evidence="2 6" id="KW-0489">Methyltransferase</keyword>
<dbReference type="PROSITE" id="PS51687">
    <property type="entry name" value="SAM_MT_RNA_M5U"/>
    <property type="match status" value="1"/>
</dbReference>
<feature type="active site" description="Nucleophile" evidence="6">
    <location>
        <position position="375"/>
    </location>
</feature>
<dbReference type="Gene3D" id="3.40.50.150">
    <property type="entry name" value="Vaccinia Virus protein VP39"/>
    <property type="match status" value="1"/>
</dbReference>
<evidence type="ECO:0000256" key="5">
    <source>
        <dbReference type="ARBA" id="ARBA00023014"/>
    </source>
</evidence>
<comment type="caution">
    <text evidence="7">The sequence shown here is derived from an EMBL/GenBank/DDBJ whole genome shotgun (WGS) entry which is preliminary data.</text>
</comment>
<organism evidence="7 8">
    <name type="scientific">Roseomonas nitratireducens</name>
    <dbReference type="NCBI Taxonomy" id="2820810"/>
    <lineage>
        <taxon>Bacteria</taxon>
        <taxon>Pseudomonadati</taxon>
        <taxon>Pseudomonadota</taxon>
        <taxon>Alphaproteobacteria</taxon>
        <taxon>Acetobacterales</taxon>
        <taxon>Roseomonadaceae</taxon>
        <taxon>Roseomonas</taxon>
    </lineage>
</organism>
<evidence type="ECO:0000313" key="8">
    <source>
        <dbReference type="Proteomes" id="UP000680815"/>
    </source>
</evidence>
<accession>A0ABS4AUC8</accession>
<dbReference type="Gene3D" id="2.40.50.1070">
    <property type="match status" value="1"/>
</dbReference>
<dbReference type="InterPro" id="IPR010280">
    <property type="entry name" value="U5_MeTrfase_fam"/>
</dbReference>
<keyword evidence="1" id="KW-0479">Metal-binding</keyword>
<dbReference type="PANTHER" id="PTHR11061">
    <property type="entry name" value="RNA M5U METHYLTRANSFERASE"/>
    <property type="match status" value="1"/>
</dbReference>
<dbReference type="RefSeq" id="WP_209352362.1">
    <property type="nucleotide sequence ID" value="NZ_JAGIYZ010000012.1"/>
</dbReference>
<evidence type="ECO:0000256" key="1">
    <source>
        <dbReference type="ARBA" id="ARBA00022485"/>
    </source>
</evidence>
<feature type="binding site" evidence="6">
    <location>
        <position position="303"/>
    </location>
    <ligand>
        <name>S-adenosyl-L-methionine</name>
        <dbReference type="ChEBI" id="CHEBI:59789"/>
    </ligand>
</feature>
<evidence type="ECO:0000256" key="3">
    <source>
        <dbReference type="ARBA" id="ARBA00022679"/>
    </source>
</evidence>
<comment type="similarity">
    <text evidence="6">Belongs to the class I-like SAM-binding methyltransferase superfamily. RNA M5U methyltransferase family.</text>
</comment>
<keyword evidence="1" id="KW-0408">Iron</keyword>
<dbReference type="Gene3D" id="2.40.50.140">
    <property type="entry name" value="Nucleic acid-binding proteins"/>
    <property type="match status" value="1"/>
</dbReference>
<comment type="caution">
    <text evidence="6">Lacks conserved residue(s) required for the propagation of feature annotation.</text>
</comment>
<dbReference type="PANTHER" id="PTHR11061:SF49">
    <property type="entry name" value="23S RRNA (URACIL(1939)-C(5))-METHYLTRANSFERASE RLMD"/>
    <property type="match status" value="1"/>
</dbReference>
<name>A0ABS4AUC8_9PROT</name>
<evidence type="ECO:0000256" key="4">
    <source>
        <dbReference type="ARBA" id="ARBA00022691"/>
    </source>
</evidence>
<dbReference type="EMBL" id="JAGIYZ010000012">
    <property type="protein sequence ID" value="MBP0464970.1"/>
    <property type="molecule type" value="Genomic_DNA"/>
</dbReference>
<dbReference type="SUPFAM" id="SSF53335">
    <property type="entry name" value="S-adenosyl-L-methionine-dependent methyltransferases"/>
    <property type="match status" value="1"/>
</dbReference>
<keyword evidence="8" id="KW-1185">Reference proteome</keyword>
<evidence type="ECO:0000313" key="7">
    <source>
        <dbReference type="EMBL" id="MBP0464970.1"/>
    </source>
</evidence>
<dbReference type="GO" id="GO:0032259">
    <property type="term" value="P:methylation"/>
    <property type="evidence" value="ECO:0007669"/>
    <property type="project" value="UniProtKB-KW"/>
</dbReference>
<keyword evidence="5" id="KW-0411">Iron-sulfur</keyword>
<sequence>MDIVIERMGAGGDGIAAGPIYVPRALPGERVRVHPGARRGDGQAAALEAVLEPSPDRVPPPCPHFDQGCGGCAVQHWAPAAQAGWKRARLAEALSRAGFPDAPVAPTIATEPGHRRRADLALRRTPRGAIAGLHVAGSAEVLDLATCAVLDPRLVALLPPLRTMLASLSALKREGSAVVNLLDTGPDLLLRTDAPLQAGDRMLLARFAEREGLARIAWARGAGTPEIAAQHAAPTIALSGVAITPPPGAFLQASPQGEAAIIAAVLAALPAKLKGRGRIADLHAGLGTLSIPLAARGRVAAFESDAGAVAALAAAAGRAGVPVTATRRDLDRQPLEPSELTGFAAVVLDPPHGGAPAQVPLLARSAVPLVVYVSCNPAALSRDGRAFAQAGWRVAAATPIDQFVHSAQMEAVVAFAR</sequence>
<feature type="binding site" evidence="6">
    <location>
        <position position="349"/>
    </location>
    <ligand>
        <name>S-adenosyl-L-methionine</name>
        <dbReference type="ChEBI" id="CHEBI:59789"/>
    </ligand>
</feature>
<protein>
    <submittedName>
        <fullName evidence="7">Class I SAM-dependent RNA methyltransferase</fullName>
    </submittedName>
</protein>
<dbReference type="Proteomes" id="UP000680815">
    <property type="component" value="Unassembled WGS sequence"/>
</dbReference>
<dbReference type="GO" id="GO:0008168">
    <property type="term" value="F:methyltransferase activity"/>
    <property type="evidence" value="ECO:0007669"/>
    <property type="project" value="UniProtKB-KW"/>
</dbReference>
<proteinExistence type="inferred from homology"/>
<reference evidence="7 8" key="1">
    <citation type="submission" date="2021-03" db="EMBL/GenBank/DDBJ databases">
        <authorList>
            <person name="So Y."/>
        </authorList>
    </citation>
    <scope>NUCLEOTIDE SEQUENCE [LARGE SCALE GENOMIC DNA]</scope>
    <source>
        <strain evidence="7 8">PWR1</strain>
    </source>
</reference>
<keyword evidence="1" id="KW-0004">4Fe-4S</keyword>
<evidence type="ECO:0000256" key="6">
    <source>
        <dbReference type="PROSITE-ProRule" id="PRU01024"/>
    </source>
</evidence>
<dbReference type="InterPro" id="IPR029063">
    <property type="entry name" value="SAM-dependent_MTases_sf"/>
</dbReference>
<keyword evidence="3 6" id="KW-0808">Transferase</keyword>
<dbReference type="SUPFAM" id="SSF50249">
    <property type="entry name" value="Nucleic acid-binding proteins"/>
    <property type="match status" value="1"/>
</dbReference>
<keyword evidence="4 6" id="KW-0949">S-adenosyl-L-methionine</keyword>
<dbReference type="InterPro" id="IPR012340">
    <property type="entry name" value="NA-bd_OB-fold"/>
</dbReference>
<evidence type="ECO:0000256" key="2">
    <source>
        <dbReference type="ARBA" id="ARBA00022603"/>
    </source>
</evidence>
<gene>
    <name evidence="7" type="ORF">J5Y09_13690</name>
</gene>
<feature type="binding site" evidence="6">
    <location>
        <position position="252"/>
    </location>
    <ligand>
        <name>S-adenosyl-L-methionine</name>
        <dbReference type="ChEBI" id="CHEBI:59789"/>
    </ligand>
</feature>